<keyword evidence="9" id="KW-0540">Nuclease</keyword>
<dbReference type="EMBL" id="JAVDPW010000004">
    <property type="protein sequence ID" value="MDR6290291.1"/>
    <property type="molecule type" value="Genomic_DNA"/>
</dbReference>
<keyword evidence="9" id="KW-0255">Endonuclease</keyword>
<dbReference type="GO" id="GO:0140078">
    <property type="term" value="F:class I DNA-(apurinic or apyrimidinic site) endonuclease activity"/>
    <property type="evidence" value="ECO:0007669"/>
    <property type="project" value="UniProtKB-EC"/>
</dbReference>
<dbReference type="PANTHER" id="PTHR10359:SF18">
    <property type="entry name" value="ENDONUCLEASE III"/>
    <property type="match status" value="1"/>
</dbReference>
<keyword evidence="3" id="KW-0227">DNA damage</keyword>
<dbReference type="Gene3D" id="1.10.1670.10">
    <property type="entry name" value="Helix-hairpin-Helix base-excision DNA repair enzymes (C-terminal)"/>
    <property type="match status" value="1"/>
</dbReference>
<keyword evidence="6" id="KW-0411">Iron-sulfur</keyword>
<evidence type="ECO:0000256" key="4">
    <source>
        <dbReference type="ARBA" id="ARBA00022801"/>
    </source>
</evidence>
<keyword evidence="7" id="KW-0326">Glycosidase</keyword>
<keyword evidence="5" id="KW-0408">Iron</keyword>
<evidence type="ECO:0000313" key="9">
    <source>
        <dbReference type="EMBL" id="MDR6290291.1"/>
    </source>
</evidence>
<dbReference type="InterPro" id="IPR023170">
    <property type="entry name" value="HhH_base_excis_C"/>
</dbReference>
<evidence type="ECO:0000256" key="7">
    <source>
        <dbReference type="ARBA" id="ARBA00023295"/>
    </source>
</evidence>
<dbReference type="PANTHER" id="PTHR10359">
    <property type="entry name" value="A/G-SPECIFIC ADENINE GLYCOSYLASE/ENDONUCLEASE III"/>
    <property type="match status" value="1"/>
</dbReference>
<dbReference type="SUPFAM" id="SSF48150">
    <property type="entry name" value="DNA-glycosylase"/>
    <property type="match status" value="1"/>
</dbReference>
<feature type="domain" description="HhH-GPD" evidence="8">
    <location>
        <begin position="42"/>
        <end position="200"/>
    </location>
</feature>
<dbReference type="Pfam" id="PF00730">
    <property type="entry name" value="HhH-GPD"/>
    <property type="match status" value="1"/>
</dbReference>
<dbReference type="EC" id="4.2.99.18" evidence="9"/>
<dbReference type="Gene3D" id="1.10.340.30">
    <property type="entry name" value="Hypothetical protein, domain 2"/>
    <property type="match status" value="1"/>
</dbReference>
<keyword evidence="1" id="KW-0004">4Fe-4S</keyword>
<comment type="caution">
    <text evidence="9">The sequence shown here is derived from an EMBL/GenBank/DDBJ whole genome shotgun (WGS) entry which is preliminary data.</text>
</comment>
<keyword evidence="2" id="KW-0479">Metal-binding</keyword>
<organism evidence="9 10">
    <name type="scientific">Inquilinus ginsengisoli</name>
    <dbReference type="NCBI Taxonomy" id="363840"/>
    <lineage>
        <taxon>Bacteria</taxon>
        <taxon>Pseudomonadati</taxon>
        <taxon>Pseudomonadota</taxon>
        <taxon>Alphaproteobacteria</taxon>
        <taxon>Rhodospirillales</taxon>
        <taxon>Rhodospirillaceae</taxon>
        <taxon>Inquilinus</taxon>
    </lineage>
</organism>
<dbReference type="Proteomes" id="UP001262410">
    <property type="component" value="Unassembled WGS sequence"/>
</dbReference>
<dbReference type="SMART" id="SM00478">
    <property type="entry name" value="ENDO3c"/>
    <property type="match status" value="1"/>
</dbReference>
<evidence type="ECO:0000256" key="1">
    <source>
        <dbReference type="ARBA" id="ARBA00022485"/>
    </source>
</evidence>
<accession>A0ABU1JNV0</accession>
<dbReference type="InterPro" id="IPR011257">
    <property type="entry name" value="DNA_glycosylase"/>
</dbReference>
<evidence type="ECO:0000313" key="10">
    <source>
        <dbReference type="Proteomes" id="UP001262410"/>
    </source>
</evidence>
<keyword evidence="9" id="KW-0456">Lyase</keyword>
<dbReference type="CDD" id="cd00056">
    <property type="entry name" value="ENDO3c"/>
    <property type="match status" value="1"/>
</dbReference>
<evidence type="ECO:0000256" key="6">
    <source>
        <dbReference type="ARBA" id="ARBA00023014"/>
    </source>
</evidence>
<evidence type="ECO:0000256" key="2">
    <source>
        <dbReference type="ARBA" id="ARBA00022723"/>
    </source>
</evidence>
<keyword evidence="4" id="KW-0378">Hydrolase</keyword>
<evidence type="ECO:0000259" key="8">
    <source>
        <dbReference type="SMART" id="SM00478"/>
    </source>
</evidence>
<protein>
    <submittedName>
        <fullName evidence="9">Endonuclease-3</fullName>
        <ecNumber evidence="9">4.2.99.18</ecNumber>
    </submittedName>
</protein>
<name>A0ABU1JNV0_9PROT</name>
<reference evidence="9 10" key="1">
    <citation type="submission" date="2023-07" db="EMBL/GenBank/DDBJ databases">
        <title>Sorghum-associated microbial communities from plants grown in Nebraska, USA.</title>
        <authorList>
            <person name="Schachtman D."/>
        </authorList>
    </citation>
    <scope>NUCLEOTIDE SEQUENCE [LARGE SCALE GENOMIC DNA]</scope>
    <source>
        <strain evidence="9 10">584</strain>
    </source>
</reference>
<evidence type="ECO:0000256" key="5">
    <source>
        <dbReference type="ARBA" id="ARBA00023004"/>
    </source>
</evidence>
<proteinExistence type="predicted"/>
<evidence type="ECO:0000256" key="3">
    <source>
        <dbReference type="ARBA" id="ARBA00022763"/>
    </source>
</evidence>
<sequence length="282" mass="31100">MADTLPATAFLTLLDARLAAALGPPPRWLYPDPVDILVLALLSARTEDEAALAAIRVLRVRFPHWDALADADPAVIERLVGRTTWPDRKTLHLQESLRALRAERGRLELDFLAGLPVPAASAWLQRLPGVGPKTAASVLLFSRLHMRALPVSTGHHRVVKRLRLISRRATAEAAHDPLLAILPEAWDAARIERHHWLVKRLGKDCCTDRQPRCWRCPVRDLCPSRGRIRPSPPHRIRQLDLPLLGPLRPDPAMGAGTGAAGTLAGRRHRAVAEPSPQHVVLG</sequence>
<gene>
    <name evidence="9" type="ORF">E9232_002812</name>
</gene>
<keyword evidence="10" id="KW-1185">Reference proteome</keyword>
<dbReference type="RefSeq" id="WP_309794761.1">
    <property type="nucleotide sequence ID" value="NZ_JAVDPW010000004.1"/>
</dbReference>
<dbReference type="InterPro" id="IPR003265">
    <property type="entry name" value="HhH-GPD_domain"/>
</dbReference>